<evidence type="ECO:0008006" key="3">
    <source>
        <dbReference type="Google" id="ProtNLM"/>
    </source>
</evidence>
<dbReference type="Proteomes" id="UP000217211">
    <property type="component" value="Plasmid pSJ05684b"/>
</dbReference>
<accession>A0A249PJ49</accession>
<dbReference type="RefSeq" id="WP_034856945.1">
    <property type="nucleotide sequence ID" value="NZ_AJQT01000079.1"/>
</dbReference>
<dbReference type="InterPro" id="IPR014845">
    <property type="entry name" value="GYD/TTHA1554"/>
</dbReference>
<dbReference type="OrthoDB" id="1550863at2"/>
<dbReference type="AlphaFoldDB" id="A0A249PJ49"/>
<keyword evidence="1" id="KW-0614">Plasmid</keyword>
<dbReference type="EMBL" id="CP023068">
    <property type="protein sequence ID" value="ASY65767.1"/>
    <property type="molecule type" value="Genomic_DNA"/>
</dbReference>
<name>A0A249PJ49_9HYPH</name>
<organism evidence="1 2">
    <name type="scientific">Sinorhizobium sojae CCBAU 05684</name>
    <dbReference type="NCBI Taxonomy" id="716928"/>
    <lineage>
        <taxon>Bacteria</taxon>
        <taxon>Pseudomonadati</taxon>
        <taxon>Pseudomonadota</taxon>
        <taxon>Alphaproteobacteria</taxon>
        <taxon>Hyphomicrobiales</taxon>
        <taxon>Rhizobiaceae</taxon>
        <taxon>Sinorhizobium/Ensifer group</taxon>
        <taxon>Sinorhizobium</taxon>
    </lineage>
</organism>
<evidence type="ECO:0000313" key="2">
    <source>
        <dbReference type="Proteomes" id="UP000217211"/>
    </source>
</evidence>
<evidence type="ECO:0000313" key="1">
    <source>
        <dbReference type="EMBL" id="ASY65767.1"/>
    </source>
</evidence>
<protein>
    <recommendedName>
        <fullName evidence="3">GYD family protein</fullName>
    </recommendedName>
</protein>
<dbReference type="STRING" id="716928.GCA_000261485_03801"/>
<proteinExistence type="predicted"/>
<dbReference type="Pfam" id="PF08734">
    <property type="entry name" value="GYD"/>
    <property type="match status" value="1"/>
</dbReference>
<dbReference type="eggNOG" id="COG4274">
    <property type="taxonomic scope" value="Bacteria"/>
</dbReference>
<dbReference type="KEGG" id="esj:SJ05684_b47850"/>
<geneLocation type="plasmid" evidence="2">
    <name>psj05684b</name>
</geneLocation>
<gene>
    <name evidence="1" type="ORF">SJ05684_b47850</name>
</gene>
<reference evidence="1 2" key="1">
    <citation type="submission" date="2017-08" db="EMBL/GenBank/DDBJ databases">
        <title>Multipartite genome sequences of Sinorhizobium species nodulating soybeans.</title>
        <authorList>
            <person name="Tian C.F."/>
        </authorList>
    </citation>
    <scope>NUCLEOTIDE SEQUENCE [LARGE SCALE GENOMIC DNA]</scope>
    <source>
        <strain evidence="1 2">CCBAU 05684</strain>
        <plasmid evidence="2">psj05684b</plasmid>
    </source>
</reference>
<keyword evidence="2" id="KW-1185">Reference proteome</keyword>
<sequence>MATFIMLTRLSPEAMKSPQSIENLSDEIAEHIRRECPEVEWKANYAILGPADYLDIFTAPDNTAATKVAAIIRTFGHATTEIWAATEWQEFVQLIRDLPTSRSVG</sequence>